<protein>
    <submittedName>
        <fullName evidence="3">PriCT-2 domain-containing protein</fullName>
    </submittedName>
</protein>
<comment type="caution">
    <text evidence="3">The sequence shown here is derived from an EMBL/GenBank/DDBJ whole genome shotgun (WGS) entry which is preliminary data.</text>
</comment>
<evidence type="ECO:0000259" key="1">
    <source>
        <dbReference type="Pfam" id="PF08707"/>
    </source>
</evidence>
<gene>
    <name evidence="3" type="ORF">ACE1B6_10870</name>
</gene>
<keyword evidence="4" id="KW-1185">Reference proteome</keyword>
<dbReference type="InterPro" id="IPR014819">
    <property type="entry name" value="PriCT_2"/>
</dbReference>
<proteinExistence type="predicted"/>
<accession>A0ABV4YC99</accession>
<evidence type="ECO:0000313" key="3">
    <source>
        <dbReference type="EMBL" id="MFB2935743.1"/>
    </source>
</evidence>
<dbReference type="Proteomes" id="UP001576776">
    <property type="component" value="Unassembled WGS sequence"/>
</dbReference>
<dbReference type="RefSeq" id="WP_413257247.1">
    <property type="nucleotide sequence ID" value="NZ_JBHFNS010000044.1"/>
</dbReference>
<dbReference type="EMBL" id="JBHFNS010000044">
    <property type="protein sequence ID" value="MFB2935743.1"/>
    <property type="molecule type" value="Genomic_DNA"/>
</dbReference>
<dbReference type="InterPro" id="IPR015330">
    <property type="entry name" value="DNA_primase/pol_bifunc_N"/>
</dbReference>
<dbReference type="SUPFAM" id="SSF56747">
    <property type="entry name" value="Prim-pol domain"/>
    <property type="match status" value="1"/>
</dbReference>
<name>A0ABV4YC99_9CYAN</name>
<feature type="domain" description="Primase C-terminal 2" evidence="1">
    <location>
        <begin position="256"/>
        <end position="327"/>
    </location>
</feature>
<dbReference type="Pfam" id="PF09250">
    <property type="entry name" value="Prim-Pol"/>
    <property type="match status" value="1"/>
</dbReference>
<evidence type="ECO:0000313" key="4">
    <source>
        <dbReference type="Proteomes" id="UP001576776"/>
    </source>
</evidence>
<dbReference type="Pfam" id="PF08707">
    <property type="entry name" value="PriCT_2"/>
    <property type="match status" value="1"/>
</dbReference>
<evidence type="ECO:0000259" key="2">
    <source>
        <dbReference type="Pfam" id="PF09250"/>
    </source>
</evidence>
<sequence>MKSRIRENRINTEEKYSTERQAVINWLLEQGYPPLPVAPIQDPKRHHKLVKADPQRQIWEHCPLNEKLQPLPLFTGKNPSYLDESGKPHLLNHRQYQKRSPNTKELQQWFANPANGIGTLGGWNNTTWLDFDVKCFSSQEECDAAVTKILQVPELQGTLVERSHSGGWRIAVKVKNWPNGKPFTNFALHRDGVHVGEALGAGRFTVLAPTLGPSGNPYQSINRAVPVEVESLEAYGIYPKGTNQITNQWTDVDWALSYLKALHPSRADDYDEWLKVGMALHSVDQSLLDDWDAWSRQSSKYQPGECQRKWASFQRSGVGIGTLFSFAKLDGWQNPHNSRNQRRSLNAISTIKEYKVTNQWNVPVSLNGEIGWLVEEDDQFNFHPKCNFDFQVERELSSEDGGGLVLQVQRSVDPPNLQRRMILHSIDYSEVTRFVDAMKVALGCGIVCNLKKEHLGAFIHSRIQEYRDRGGKLYRLSEGIGQQSDGTWVFADCQYTADGESTTEEESGWIFNNNIGGVEKMPLPEIATPDSEALPRLLSAMQKFHGSSGIYPALMVLGYVAAGVHYRTIMLREKCFPLINLVGDPGSNKSVAANNALSLVGWLNNRGVLHRASVSATYETLKLAGSLPLCLDDPQRSRELDELLKGLFNAVPRKVRGNYQEPHSPLIVCSNHAVGDDQPATLSRLIQVPFYRVNDGDKTAWDEMQQAQRLASGALPDLIKLGYPVQQIRALASQLRSHLPYAHARIADSLGLITWYAQAVAKLANFKSDEIKSYVVDQLCKTANDADSVANSLTDFLDKLNALHAESLIGMWSVRVVETSEIGKALAIHLSVVWPVLDRMFAPIYSRKVIEALIDKAGGRIKSVQKFHRSKDESLTYQRLLITPRTDSDGNPMLPKEPDMVSRRCCLLPIQIVSEFISLWHQPNQLGSSADVTDVTTTLSESTTVAVSEMYELDTNASPDVT</sequence>
<feature type="domain" description="DNA primase/polymerase bifunctional N-terminal" evidence="2">
    <location>
        <begin position="76"/>
        <end position="224"/>
    </location>
</feature>
<organism evidence="3 4">
    <name type="scientific">Floridaenema fluviatile BLCC-F154</name>
    <dbReference type="NCBI Taxonomy" id="3153640"/>
    <lineage>
        <taxon>Bacteria</taxon>
        <taxon>Bacillati</taxon>
        <taxon>Cyanobacteriota</taxon>
        <taxon>Cyanophyceae</taxon>
        <taxon>Oscillatoriophycideae</taxon>
        <taxon>Aerosakkonematales</taxon>
        <taxon>Aerosakkonemataceae</taxon>
        <taxon>Floridanema</taxon>
        <taxon>Floridanema fluviatile</taxon>
    </lineage>
</organism>
<reference evidence="3 4" key="1">
    <citation type="submission" date="2024-09" db="EMBL/GenBank/DDBJ databases">
        <title>Floridaenema gen nov. (Aerosakkonemataceae, Aerosakkonematales ord. nov., Cyanobacteria) from benthic tropical and subtropical fresh waters, with the description of four new species.</title>
        <authorList>
            <person name="Moretto J.A."/>
            <person name="Berthold D.E."/>
            <person name="Lefler F.W."/>
            <person name="Huang I.-S."/>
            <person name="Laughinghouse H. IV."/>
        </authorList>
    </citation>
    <scope>NUCLEOTIDE SEQUENCE [LARGE SCALE GENOMIC DNA]</scope>
    <source>
        <strain evidence="3 4">BLCC-F154</strain>
    </source>
</reference>